<evidence type="ECO:0000313" key="3">
    <source>
        <dbReference type="EMBL" id="ABO95266.1"/>
    </source>
</evidence>
<evidence type="ECO:0000313" key="4">
    <source>
        <dbReference type="Proteomes" id="UP000001568"/>
    </source>
</evidence>
<protein>
    <submittedName>
        <fullName evidence="3">Uncharacterized protein</fullName>
    </submittedName>
</protein>
<evidence type="ECO:0000256" key="1">
    <source>
        <dbReference type="SAM" id="MobiDB-lite"/>
    </source>
</evidence>
<dbReference type="EMBL" id="CP000583">
    <property type="protein sequence ID" value="ABO95266.1"/>
    <property type="molecule type" value="Genomic_DNA"/>
</dbReference>
<dbReference type="KEGG" id="olu:OSTLU_30649"/>
<dbReference type="OrthoDB" id="497909at2759"/>
<feature type="region of interest" description="Disordered" evidence="1">
    <location>
        <begin position="1"/>
        <end position="57"/>
    </location>
</feature>
<keyword evidence="4" id="KW-1185">Reference proteome</keyword>
<dbReference type="AlphaFoldDB" id="A4RUK1"/>
<keyword evidence="2" id="KW-0812">Transmembrane</keyword>
<feature type="compositionally biased region" description="Basic and acidic residues" evidence="1">
    <location>
        <begin position="22"/>
        <end position="40"/>
    </location>
</feature>
<evidence type="ECO:0000256" key="2">
    <source>
        <dbReference type="SAM" id="Phobius"/>
    </source>
</evidence>
<accession>A4RUK1</accession>
<dbReference type="Proteomes" id="UP000001568">
    <property type="component" value="Chromosome 3"/>
</dbReference>
<gene>
    <name evidence="3" type="ORF">OSTLU_30649</name>
</gene>
<proteinExistence type="predicted"/>
<dbReference type="OMA" id="LELEWQY"/>
<feature type="transmembrane region" description="Helical" evidence="2">
    <location>
        <begin position="308"/>
        <end position="332"/>
    </location>
</feature>
<keyword evidence="2" id="KW-1133">Transmembrane helix</keyword>
<name>A4RUK1_OSTLU</name>
<dbReference type="GeneID" id="5000566"/>
<dbReference type="HOGENOM" id="CLU_054114_0_0_1"/>
<reference evidence="3 4" key="1">
    <citation type="journal article" date="2007" name="Proc. Natl. Acad. Sci. U.S.A.">
        <title>The tiny eukaryote Ostreococcus provides genomic insights into the paradox of plankton speciation.</title>
        <authorList>
            <person name="Palenik B."/>
            <person name="Grimwood J."/>
            <person name="Aerts A."/>
            <person name="Rouze P."/>
            <person name="Salamov A."/>
            <person name="Putnam N."/>
            <person name="Dupont C."/>
            <person name="Jorgensen R."/>
            <person name="Derelle E."/>
            <person name="Rombauts S."/>
            <person name="Zhou K."/>
            <person name="Otillar R."/>
            <person name="Merchant S.S."/>
            <person name="Podell S."/>
            <person name="Gaasterland T."/>
            <person name="Napoli C."/>
            <person name="Gendler K."/>
            <person name="Manuell A."/>
            <person name="Tai V."/>
            <person name="Vallon O."/>
            <person name="Piganeau G."/>
            <person name="Jancek S."/>
            <person name="Heijde M."/>
            <person name="Jabbari K."/>
            <person name="Bowler C."/>
            <person name="Lohr M."/>
            <person name="Robbens S."/>
            <person name="Werner G."/>
            <person name="Dubchak I."/>
            <person name="Pazour G.J."/>
            <person name="Ren Q."/>
            <person name="Paulsen I."/>
            <person name="Delwiche C."/>
            <person name="Schmutz J."/>
            <person name="Rokhsar D."/>
            <person name="Van de Peer Y."/>
            <person name="Moreau H."/>
            <person name="Grigoriev I.V."/>
        </authorList>
    </citation>
    <scope>NUCLEOTIDE SEQUENCE [LARGE SCALE GENOMIC DNA]</scope>
    <source>
        <strain evidence="3 4">CCE9901</strain>
    </source>
</reference>
<sequence length="381" mass="42144">MRGDDARRRRVRRESSASGTAGERDDREGNAASERDRGGDRASTSARSSKEGSSLERQIAVTQRLREGFERDPFLRELGREAFAANVEYDNDVHAVRGLDEYRELMEHFSDATKSALKGFKFVTRRASSIEPGVLLIQWTAVWEGARFGKKFSNLLLGSMHEGAVRRIVEGEYGEKVAPGYPATATVADGKEPRTDLNFRLFGRTTYKVNRDGLIASRLDRIDFRTDPEPGSQSGDDFFPETPEEEEAEWEQLAEETAVNMFYNTLSPPGKNETSWFLDVLIELEWQSFQRQMGDTTSVLSKQEYVSVIYAVLASAIAAPIFIIVGLTALLLSPDQAGDPDSLDAAMTMGSDLAKLDTGANGSPVWGADVFLDLYKGKIGA</sequence>
<dbReference type="RefSeq" id="XP_001416973.1">
    <property type="nucleotide sequence ID" value="XM_001416936.1"/>
</dbReference>
<dbReference type="Gramene" id="ABO95266">
    <property type="protein sequence ID" value="ABO95266"/>
    <property type="gene ID" value="OSTLU_30649"/>
</dbReference>
<feature type="region of interest" description="Disordered" evidence="1">
    <location>
        <begin position="224"/>
        <end position="245"/>
    </location>
</feature>
<keyword evidence="2" id="KW-0472">Membrane</keyword>
<organism evidence="3 4">
    <name type="scientific">Ostreococcus lucimarinus (strain CCE9901)</name>
    <dbReference type="NCBI Taxonomy" id="436017"/>
    <lineage>
        <taxon>Eukaryota</taxon>
        <taxon>Viridiplantae</taxon>
        <taxon>Chlorophyta</taxon>
        <taxon>Mamiellophyceae</taxon>
        <taxon>Mamiellales</taxon>
        <taxon>Bathycoccaceae</taxon>
        <taxon>Ostreococcus</taxon>
    </lineage>
</organism>